<evidence type="ECO:0000256" key="1">
    <source>
        <dbReference type="SAM" id="MobiDB-lite"/>
    </source>
</evidence>
<proteinExistence type="predicted"/>
<evidence type="ECO:0000313" key="3">
    <source>
        <dbReference type="Proteomes" id="UP001443914"/>
    </source>
</evidence>
<comment type="caution">
    <text evidence="2">The sequence shown here is derived from an EMBL/GenBank/DDBJ whole genome shotgun (WGS) entry which is preliminary data.</text>
</comment>
<feature type="region of interest" description="Disordered" evidence="1">
    <location>
        <begin position="1"/>
        <end position="70"/>
    </location>
</feature>
<dbReference type="Proteomes" id="UP001443914">
    <property type="component" value="Unassembled WGS sequence"/>
</dbReference>
<evidence type="ECO:0008006" key="4">
    <source>
        <dbReference type="Google" id="ProtNLM"/>
    </source>
</evidence>
<name>A0AAW1J768_SAPOF</name>
<feature type="compositionally biased region" description="Basic residues" evidence="1">
    <location>
        <begin position="40"/>
        <end position="56"/>
    </location>
</feature>
<feature type="compositionally biased region" description="Polar residues" evidence="1">
    <location>
        <begin position="60"/>
        <end position="70"/>
    </location>
</feature>
<reference evidence="2 3" key="1">
    <citation type="submission" date="2024-03" db="EMBL/GenBank/DDBJ databases">
        <title>WGS assembly of Saponaria officinalis var. Norfolk2.</title>
        <authorList>
            <person name="Jenkins J."/>
            <person name="Shu S."/>
            <person name="Grimwood J."/>
            <person name="Barry K."/>
            <person name="Goodstein D."/>
            <person name="Schmutz J."/>
            <person name="Leebens-Mack J."/>
            <person name="Osbourn A."/>
        </authorList>
    </citation>
    <scope>NUCLEOTIDE SEQUENCE [LARGE SCALE GENOMIC DNA]</scope>
    <source>
        <strain evidence="3">cv. Norfolk2</strain>
        <strain evidence="2">JIC</strain>
        <tissue evidence="2">Leaf</tissue>
    </source>
</reference>
<protein>
    <recommendedName>
        <fullName evidence="4">BZIP domain-containing protein</fullName>
    </recommendedName>
</protein>
<organism evidence="2 3">
    <name type="scientific">Saponaria officinalis</name>
    <name type="common">Common soapwort</name>
    <name type="synonym">Lychnis saponaria</name>
    <dbReference type="NCBI Taxonomy" id="3572"/>
    <lineage>
        <taxon>Eukaryota</taxon>
        <taxon>Viridiplantae</taxon>
        <taxon>Streptophyta</taxon>
        <taxon>Embryophyta</taxon>
        <taxon>Tracheophyta</taxon>
        <taxon>Spermatophyta</taxon>
        <taxon>Magnoliopsida</taxon>
        <taxon>eudicotyledons</taxon>
        <taxon>Gunneridae</taxon>
        <taxon>Pentapetalae</taxon>
        <taxon>Caryophyllales</taxon>
        <taxon>Caryophyllaceae</taxon>
        <taxon>Caryophylleae</taxon>
        <taxon>Saponaria</taxon>
    </lineage>
</organism>
<feature type="compositionally biased region" description="Polar residues" evidence="1">
    <location>
        <begin position="1"/>
        <end position="35"/>
    </location>
</feature>
<dbReference type="EMBL" id="JBDFQZ010000008">
    <property type="protein sequence ID" value="KAK9698932.1"/>
    <property type="molecule type" value="Genomic_DNA"/>
</dbReference>
<keyword evidence="3" id="KW-1185">Reference proteome</keyword>
<dbReference type="EMBL" id="JBDFQZ010000008">
    <property type="protein sequence ID" value="KAK9698930.1"/>
    <property type="molecule type" value="Genomic_DNA"/>
</dbReference>
<sequence>MFRIQNHSYQTIPQQNSCDMESPNPSEVGNSPKDSLNQRLKNRERQRRYREKKRRRTDSSHVSETNQSSQMQIIILPTDVPAVEAVTRVYCKRDWKKEARRAHARNQKAVSNGIASNGQSLPGTQQVPNFPSVTPVVPSAFVGNSENVRIKLGRRDWKAEARSKRN</sequence>
<dbReference type="AlphaFoldDB" id="A0AAW1J768"/>
<gene>
    <name evidence="2" type="ORF">RND81_08G141400</name>
</gene>
<evidence type="ECO:0000313" key="2">
    <source>
        <dbReference type="EMBL" id="KAK9698932.1"/>
    </source>
</evidence>
<accession>A0AAW1J768</accession>